<evidence type="ECO:0000256" key="1">
    <source>
        <dbReference type="SAM" id="Coils"/>
    </source>
</evidence>
<dbReference type="PROSITE" id="PS51257">
    <property type="entry name" value="PROKAR_LIPOPROTEIN"/>
    <property type="match status" value="1"/>
</dbReference>
<name>A0A3B0W2J3_9ZZZZ</name>
<keyword evidence="1" id="KW-0175">Coiled coil</keyword>
<sequence>MKRLGILVILLSVFLSSCTGYMKDIRMGKTFAVIVFREVPIYKEPSLKSEVYYLKEPEAFVVEDVQFPEEYTFGDKTMFFLDPITSKSPAEYEDRVRKGKAYFADRFFKARFDSGEVGYIHFRYFYPELADSMISEELSAVGNETVREYAERYRKKFKEAHRKGREYAEKQKERALKQKEDLARDVRLAEAAREQSINLAPWPAKQKARVRDHKVWIGMTKDQLLFSQYPPKGIKKRVTAEGEFEDWAYKGTTYYFKGNKLIRWETTVADPSRHISKSPRDK</sequence>
<dbReference type="AlphaFoldDB" id="A0A3B0W2J3"/>
<feature type="coiled-coil region" evidence="1">
    <location>
        <begin position="165"/>
        <end position="192"/>
    </location>
</feature>
<protein>
    <recommendedName>
        <fullName evidence="3">Lipoprotein</fullName>
    </recommendedName>
</protein>
<evidence type="ECO:0008006" key="3">
    <source>
        <dbReference type="Google" id="ProtNLM"/>
    </source>
</evidence>
<reference evidence="2" key="1">
    <citation type="submission" date="2018-06" db="EMBL/GenBank/DDBJ databases">
        <authorList>
            <person name="Zhirakovskaya E."/>
        </authorList>
    </citation>
    <scope>NUCLEOTIDE SEQUENCE</scope>
</reference>
<proteinExistence type="predicted"/>
<gene>
    <name evidence="2" type="ORF">MNBD_DELTA02-723</name>
</gene>
<organism evidence="2">
    <name type="scientific">hydrothermal vent metagenome</name>
    <dbReference type="NCBI Taxonomy" id="652676"/>
    <lineage>
        <taxon>unclassified sequences</taxon>
        <taxon>metagenomes</taxon>
        <taxon>ecological metagenomes</taxon>
    </lineage>
</organism>
<evidence type="ECO:0000313" key="2">
    <source>
        <dbReference type="EMBL" id="VAW37794.1"/>
    </source>
</evidence>
<accession>A0A3B0W2J3</accession>
<dbReference type="EMBL" id="UOEZ01000061">
    <property type="protein sequence ID" value="VAW37794.1"/>
    <property type="molecule type" value="Genomic_DNA"/>
</dbReference>